<evidence type="ECO:0000256" key="7">
    <source>
        <dbReference type="SAM" id="Phobius"/>
    </source>
</evidence>
<comment type="caution">
    <text evidence="10">The sequence shown here is derived from an EMBL/GenBank/DDBJ whole genome shotgun (WGS) entry which is preliminary data.</text>
</comment>
<dbReference type="InterPro" id="IPR004090">
    <property type="entry name" value="Chemotax_Me-accpt_rcpt"/>
</dbReference>
<proteinExistence type="inferred from homology"/>
<evidence type="ECO:0000259" key="9">
    <source>
        <dbReference type="PROSITE" id="PS50885"/>
    </source>
</evidence>
<dbReference type="CDD" id="cd11386">
    <property type="entry name" value="MCP_signal"/>
    <property type="match status" value="1"/>
</dbReference>
<dbReference type="RefSeq" id="WP_155614999.1">
    <property type="nucleotide sequence ID" value="NZ_WNZX01000012.1"/>
</dbReference>
<protein>
    <submittedName>
        <fullName evidence="10">HAMP domain-containing protein</fullName>
    </submittedName>
</protein>
<keyword evidence="11" id="KW-1185">Reference proteome</keyword>
<dbReference type="AlphaFoldDB" id="A0A7X3CUD2"/>
<feature type="transmembrane region" description="Helical" evidence="7">
    <location>
        <begin position="12"/>
        <end position="32"/>
    </location>
</feature>
<dbReference type="Pfam" id="PF12729">
    <property type="entry name" value="4HB_MCP_1"/>
    <property type="match status" value="1"/>
</dbReference>
<dbReference type="PANTHER" id="PTHR32089:SF112">
    <property type="entry name" value="LYSOZYME-LIKE PROTEIN-RELATED"/>
    <property type="match status" value="1"/>
</dbReference>
<evidence type="ECO:0000256" key="6">
    <source>
        <dbReference type="PROSITE-ProRule" id="PRU00284"/>
    </source>
</evidence>
<dbReference type="Pfam" id="PF00672">
    <property type="entry name" value="HAMP"/>
    <property type="match status" value="1"/>
</dbReference>
<name>A0A7X3CUD2_9BACL</name>
<dbReference type="GO" id="GO:0007165">
    <property type="term" value="P:signal transduction"/>
    <property type="evidence" value="ECO:0007669"/>
    <property type="project" value="UniProtKB-KW"/>
</dbReference>
<evidence type="ECO:0000256" key="1">
    <source>
        <dbReference type="ARBA" id="ARBA00004236"/>
    </source>
</evidence>
<evidence type="ECO:0000256" key="4">
    <source>
        <dbReference type="ARBA" id="ARBA00023224"/>
    </source>
</evidence>
<dbReference type="PRINTS" id="PR00260">
    <property type="entry name" value="CHEMTRNSDUCR"/>
</dbReference>
<evidence type="ECO:0000259" key="8">
    <source>
        <dbReference type="PROSITE" id="PS50111"/>
    </source>
</evidence>
<evidence type="ECO:0000256" key="3">
    <source>
        <dbReference type="ARBA" id="ARBA00023136"/>
    </source>
</evidence>
<comment type="similarity">
    <text evidence="5">Belongs to the methyl-accepting chemotaxis (MCP) protein family.</text>
</comment>
<dbReference type="InterPro" id="IPR003660">
    <property type="entry name" value="HAMP_dom"/>
</dbReference>
<sequence>MKWFHNLKIPVKFVVCFIAFLIILIVANIGSLRNTQTIHSNLVDIYENNLSMVEQLNELSGSIHRINTAVGSYLLVTDADSRKKQLEKVDLETKSVTEKLGALDNGSLTQGEKDELQLLSSLWESFQPTVNNVFQLVNQNQMEQAKSMFDKQLLAKEEGIEEIFQELLKTNQQQAESKYLSSIDKHNQVKRSTLILMVVSLVIFSVMGLVLTYSIVLPIRQLLKAFKRVEEGDLSQPVEIQRRDELGLLANGFEIMRESVASIVSQTKQTVGTLSHVSDGIREYALTTAQSSQEIYGGLERAADHSREQKEKVHEDVVVIKEMSAGLKQMAASIDEVSNLSSDMEMLSNQGQTSVKGTLEKMQLIEQKSRETESKIEQLADRSKEIDTVIATIKNIAEETNLLALNASIEAARAGEAGSGFAVVAHEVRKLAEHSRSAADHVRSVVTYIQEDTGSLLQSSQAWILEMNEGQQKVGEVSEAFRQMNGWIERINGMIQDISAGIEEMAAGSEQMDISMKRIEDYSAGVNEVTREYSEKSGQQALMMDKVNSSVEELAKLSHRLQTIVNRFVTDSVVEA</sequence>
<reference evidence="10 11" key="1">
    <citation type="submission" date="2019-11" db="EMBL/GenBank/DDBJ databases">
        <title>Draft genome sequences of five Paenibacillus species of dairy origin.</title>
        <authorList>
            <person name="Olajide A.M."/>
            <person name="Chen S."/>
            <person name="Lapointe G."/>
        </authorList>
    </citation>
    <scope>NUCLEOTIDE SEQUENCE [LARGE SCALE GENOMIC DNA]</scope>
    <source>
        <strain evidence="10 11">2CS3</strain>
    </source>
</reference>
<evidence type="ECO:0000256" key="2">
    <source>
        <dbReference type="ARBA" id="ARBA00022475"/>
    </source>
</evidence>
<dbReference type="GO" id="GO:0006935">
    <property type="term" value="P:chemotaxis"/>
    <property type="evidence" value="ECO:0007669"/>
    <property type="project" value="InterPro"/>
</dbReference>
<gene>
    <name evidence="10" type="ORF">GNP93_15175</name>
</gene>
<dbReference type="InterPro" id="IPR024478">
    <property type="entry name" value="HlyB_4HB_MCP"/>
</dbReference>
<evidence type="ECO:0000256" key="5">
    <source>
        <dbReference type="ARBA" id="ARBA00029447"/>
    </source>
</evidence>
<dbReference type="EMBL" id="WNZX01000012">
    <property type="protein sequence ID" value="MUG72012.1"/>
    <property type="molecule type" value="Genomic_DNA"/>
</dbReference>
<keyword evidence="4 6" id="KW-0807">Transducer</keyword>
<dbReference type="PANTHER" id="PTHR32089">
    <property type="entry name" value="METHYL-ACCEPTING CHEMOTAXIS PROTEIN MCPB"/>
    <property type="match status" value="1"/>
</dbReference>
<keyword evidence="2" id="KW-1003">Cell membrane</keyword>
<accession>A0A7X3CUD2</accession>
<keyword evidence="7" id="KW-1133">Transmembrane helix</keyword>
<dbReference type="GO" id="GO:0005886">
    <property type="term" value="C:plasma membrane"/>
    <property type="evidence" value="ECO:0007669"/>
    <property type="project" value="UniProtKB-SubCell"/>
</dbReference>
<dbReference type="Pfam" id="PF00015">
    <property type="entry name" value="MCPsignal"/>
    <property type="match status" value="1"/>
</dbReference>
<evidence type="ECO:0000313" key="10">
    <source>
        <dbReference type="EMBL" id="MUG72012.1"/>
    </source>
</evidence>
<dbReference type="CDD" id="cd19411">
    <property type="entry name" value="MCP2201-like_sensor"/>
    <property type="match status" value="1"/>
</dbReference>
<evidence type="ECO:0000313" key="11">
    <source>
        <dbReference type="Proteomes" id="UP000450917"/>
    </source>
</evidence>
<feature type="domain" description="Methyl-accepting transducer" evidence="8">
    <location>
        <begin position="284"/>
        <end position="520"/>
    </location>
</feature>
<dbReference type="SMART" id="SM00304">
    <property type="entry name" value="HAMP"/>
    <property type="match status" value="1"/>
</dbReference>
<organism evidence="10 11">
    <name type="scientific">Paenibacillus validus</name>
    <dbReference type="NCBI Taxonomy" id="44253"/>
    <lineage>
        <taxon>Bacteria</taxon>
        <taxon>Bacillati</taxon>
        <taxon>Bacillota</taxon>
        <taxon>Bacilli</taxon>
        <taxon>Bacillales</taxon>
        <taxon>Paenibacillaceae</taxon>
        <taxon>Paenibacillus</taxon>
    </lineage>
</organism>
<dbReference type="SMART" id="SM00283">
    <property type="entry name" value="MA"/>
    <property type="match status" value="1"/>
</dbReference>
<dbReference type="CDD" id="cd06225">
    <property type="entry name" value="HAMP"/>
    <property type="match status" value="1"/>
</dbReference>
<dbReference type="Proteomes" id="UP000450917">
    <property type="component" value="Unassembled WGS sequence"/>
</dbReference>
<dbReference type="InterPro" id="IPR004089">
    <property type="entry name" value="MCPsignal_dom"/>
</dbReference>
<dbReference type="GO" id="GO:0004888">
    <property type="term" value="F:transmembrane signaling receptor activity"/>
    <property type="evidence" value="ECO:0007669"/>
    <property type="project" value="InterPro"/>
</dbReference>
<dbReference type="Gene3D" id="6.10.340.10">
    <property type="match status" value="1"/>
</dbReference>
<feature type="domain" description="HAMP" evidence="9">
    <location>
        <begin position="213"/>
        <end position="265"/>
    </location>
</feature>
<dbReference type="InterPro" id="IPR047347">
    <property type="entry name" value="YvaQ-like_sensor"/>
</dbReference>
<dbReference type="SUPFAM" id="SSF58104">
    <property type="entry name" value="Methyl-accepting chemotaxis protein (MCP) signaling domain"/>
    <property type="match status" value="1"/>
</dbReference>
<dbReference type="PROSITE" id="PS50885">
    <property type="entry name" value="HAMP"/>
    <property type="match status" value="1"/>
</dbReference>
<feature type="transmembrane region" description="Helical" evidence="7">
    <location>
        <begin position="194"/>
        <end position="216"/>
    </location>
</feature>
<keyword evidence="7" id="KW-0812">Transmembrane</keyword>
<keyword evidence="3 7" id="KW-0472">Membrane</keyword>
<comment type="subcellular location">
    <subcellularLocation>
        <location evidence="1">Cell membrane</location>
    </subcellularLocation>
</comment>
<dbReference type="PROSITE" id="PS50111">
    <property type="entry name" value="CHEMOTAXIS_TRANSDUC_2"/>
    <property type="match status" value="1"/>
</dbReference>
<dbReference type="Gene3D" id="1.10.287.950">
    <property type="entry name" value="Methyl-accepting chemotaxis protein"/>
    <property type="match status" value="1"/>
</dbReference>